<dbReference type="InterPro" id="IPR000620">
    <property type="entry name" value="EamA_dom"/>
</dbReference>
<dbReference type="RefSeq" id="WP_057763971.1">
    <property type="nucleotide sequence ID" value="NZ_LMBX01000010.1"/>
</dbReference>
<keyword evidence="3" id="KW-1003">Cell membrane</keyword>
<dbReference type="GO" id="GO:0005886">
    <property type="term" value="C:plasma membrane"/>
    <property type="evidence" value="ECO:0007669"/>
    <property type="project" value="UniProtKB-SubCell"/>
</dbReference>
<accession>A0A4R1B386</accession>
<keyword evidence="5 7" id="KW-1133">Transmembrane helix</keyword>
<feature type="transmembrane region" description="Helical" evidence="7">
    <location>
        <begin position="71"/>
        <end position="89"/>
    </location>
</feature>
<comment type="similarity">
    <text evidence="2">Belongs to the EamA transporter family.</text>
</comment>
<name>A0A4R1B386_9BACI</name>
<dbReference type="STRING" id="1742358.GCA_001439605_04821"/>
<dbReference type="SUPFAM" id="SSF103481">
    <property type="entry name" value="Multidrug resistance efflux transporter EmrE"/>
    <property type="match status" value="2"/>
</dbReference>
<evidence type="ECO:0000256" key="3">
    <source>
        <dbReference type="ARBA" id="ARBA00022475"/>
    </source>
</evidence>
<evidence type="ECO:0000256" key="1">
    <source>
        <dbReference type="ARBA" id="ARBA00004651"/>
    </source>
</evidence>
<protein>
    <submittedName>
        <fullName evidence="9">DMT family transporter</fullName>
    </submittedName>
</protein>
<keyword evidence="6 7" id="KW-0472">Membrane</keyword>
<feature type="transmembrane region" description="Helical" evidence="7">
    <location>
        <begin position="181"/>
        <end position="201"/>
    </location>
</feature>
<dbReference type="InterPro" id="IPR037185">
    <property type="entry name" value="EmrE-like"/>
</dbReference>
<dbReference type="Proteomes" id="UP000293846">
    <property type="component" value="Unassembled WGS sequence"/>
</dbReference>
<feature type="transmembrane region" description="Helical" evidence="7">
    <location>
        <begin position="125"/>
        <end position="142"/>
    </location>
</feature>
<feature type="transmembrane region" description="Helical" evidence="7">
    <location>
        <begin position="275"/>
        <end position="295"/>
    </location>
</feature>
<feature type="domain" description="EamA" evidence="8">
    <location>
        <begin position="152"/>
        <end position="290"/>
    </location>
</feature>
<feature type="domain" description="EamA" evidence="8">
    <location>
        <begin position="11"/>
        <end position="143"/>
    </location>
</feature>
<evidence type="ECO:0000313" key="10">
    <source>
        <dbReference type="Proteomes" id="UP000293846"/>
    </source>
</evidence>
<evidence type="ECO:0000313" key="9">
    <source>
        <dbReference type="EMBL" id="TCJ05423.1"/>
    </source>
</evidence>
<evidence type="ECO:0000256" key="4">
    <source>
        <dbReference type="ARBA" id="ARBA00022692"/>
    </source>
</evidence>
<organism evidence="9 10">
    <name type="scientific">Cytobacillus praedii</name>
    <dbReference type="NCBI Taxonomy" id="1742358"/>
    <lineage>
        <taxon>Bacteria</taxon>
        <taxon>Bacillati</taxon>
        <taxon>Bacillota</taxon>
        <taxon>Bacilli</taxon>
        <taxon>Bacillales</taxon>
        <taxon>Bacillaceae</taxon>
        <taxon>Cytobacillus</taxon>
    </lineage>
</organism>
<feature type="transmembrane region" description="Helical" evidence="7">
    <location>
        <begin position="249"/>
        <end position="269"/>
    </location>
</feature>
<feature type="transmembrane region" description="Helical" evidence="7">
    <location>
        <begin position="12"/>
        <end position="35"/>
    </location>
</feature>
<evidence type="ECO:0000259" key="8">
    <source>
        <dbReference type="Pfam" id="PF00892"/>
    </source>
</evidence>
<dbReference type="Pfam" id="PF00892">
    <property type="entry name" value="EamA"/>
    <property type="match status" value="2"/>
</dbReference>
<feature type="transmembrane region" description="Helical" evidence="7">
    <location>
        <begin position="148"/>
        <end position="169"/>
    </location>
</feature>
<gene>
    <name evidence="9" type="ORF">E0Y62_04545</name>
</gene>
<comment type="caution">
    <text evidence="9">The sequence shown here is derived from an EMBL/GenBank/DDBJ whole genome shotgun (WGS) entry which is preliminary data.</text>
</comment>
<keyword evidence="10" id="KW-1185">Reference proteome</keyword>
<evidence type="ECO:0000256" key="6">
    <source>
        <dbReference type="ARBA" id="ARBA00023136"/>
    </source>
</evidence>
<dbReference type="AlphaFoldDB" id="A0A4R1B386"/>
<reference evidence="9 10" key="1">
    <citation type="submission" date="2019-03" db="EMBL/GenBank/DDBJ databases">
        <authorList>
            <person name="Jensen L."/>
            <person name="Storgaard J."/>
            <person name="Sulaj E."/>
            <person name="Schramm A."/>
            <person name="Marshall I.P.G."/>
        </authorList>
    </citation>
    <scope>NUCLEOTIDE SEQUENCE [LARGE SCALE GENOMIC DNA]</scope>
    <source>
        <strain evidence="9 10">2017H2G3</strain>
    </source>
</reference>
<keyword evidence="4 7" id="KW-0812">Transmembrane</keyword>
<dbReference type="OrthoDB" id="9804865at2"/>
<evidence type="ECO:0000256" key="7">
    <source>
        <dbReference type="SAM" id="Phobius"/>
    </source>
</evidence>
<feature type="transmembrane region" description="Helical" evidence="7">
    <location>
        <begin position="101"/>
        <end position="120"/>
    </location>
</feature>
<dbReference type="EMBL" id="SJTH01000004">
    <property type="protein sequence ID" value="TCJ05423.1"/>
    <property type="molecule type" value="Genomic_DNA"/>
</dbReference>
<sequence>MILKKNIFFADASLLLVAFIWGATFVIVQNALAFLEPHSFNGLRFFIAAILLTAWLLIFEREQLKKVSRKLVVSGIIIGVWLFIGYAFQTMGLIHTSSSKAGFITGLSVVLVPLFSFLLLKNKPGINAVIGVSVATAGLYLLTMTDRVGLNIGDGLVFICAIGFAMHIIFTGKYSSNFPSLLLTVIQISTVACLSILSAFFTEDWRQAINPEVILQGSVVSALIITSIFATALAFFAQTRFQKFTTPTRVALIFAMEPVFAAGTAFLWANERLSYSAIIGCLLIFAGMIFAEVPLKKTQHFLKKKQKEAL</sequence>
<evidence type="ECO:0000256" key="5">
    <source>
        <dbReference type="ARBA" id="ARBA00022989"/>
    </source>
</evidence>
<feature type="transmembrane region" description="Helical" evidence="7">
    <location>
        <begin position="41"/>
        <end position="59"/>
    </location>
</feature>
<feature type="transmembrane region" description="Helical" evidence="7">
    <location>
        <begin position="213"/>
        <end position="237"/>
    </location>
</feature>
<dbReference type="InterPro" id="IPR051258">
    <property type="entry name" value="Diverse_Substrate_Transporter"/>
</dbReference>
<dbReference type="PANTHER" id="PTHR42920">
    <property type="entry name" value="OS03G0707200 PROTEIN-RELATED"/>
    <property type="match status" value="1"/>
</dbReference>
<proteinExistence type="inferred from homology"/>
<evidence type="ECO:0000256" key="2">
    <source>
        <dbReference type="ARBA" id="ARBA00007362"/>
    </source>
</evidence>
<dbReference type="PANTHER" id="PTHR42920:SF5">
    <property type="entry name" value="EAMA DOMAIN-CONTAINING PROTEIN"/>
    <property type="match status" value="1"/>
</dbReference>
<comment type="subcellular location">
    <subcellularLocation>
        <location evidence="1">Cell membrane</location>
        <topology evidence="1">Multi-pass membrane protein</topology>
    </subcellularLocation>
</comment>